<feature type="compositionally biased region" description="Polar residues" evidence="1">
    <location>
        <begin position="310"/>
        <end position="321"/>
    </location>
</feature>
<keyword evidence="2" id="KW-0812">Transmembrane</keyword>
<evidence type="ECO:0000313" key="3">
    <source>
        <dbReference type="EMBL" id="WFD37617.1"/>
    </source>
</evidence>
<evidence type="ECO:0008006" key="5">
    <source>
        <dbReference type="Google" id="ProtNLM"/>
    </source>
</evidence>
<organism evidence="3 4">
    <name type="scientific">Malassezia japonica</name>
    <dbReference type="NCBI Taxonomy" id="223818"/>
    <lineage>
        <taxon>Eukaryota</taxon>
        <taxon>Fungi</taxon>
        <taxon>Dikarya</taxon>
        <taxon>Basidiomycota</taxon>
        <taxon>Ustilaginomycotina</taxon>
        <taxon>Malasseziomycetes</taxon>
        <taxon>Malasseziales</taxon>
        <taxon>Malasseziaceae</taxon>
        <taxon>Malassezia</taxon>
    </lineage>
</organism>
<feature type="compositionally biased region" description="Low complexity" evidence="1">
    <location>
        <begin position="402"/>
        <end position="416"/>
    </location>
</feature>
<protein>
    <recommendedName>
        <fullName evidence="5">MARVEL domain-containing protein</fullName>
    </recommendedName>
</protein>
<accession>A0AAF0J8G2</accession>
<dbReference type="AlphaFoldDB" id="A0AAF0J8G2"/>
<feature type="compositionally biased region" description="Basic and acidic residues" evidence="1">
    <location>
        <begin position="459"/>
        <end position="472"/>
    </location>
</feature>
<feature type="region of interest" description="Disordered" evidence="1">
    <location>
        <begin position="1"/>
        <end position="20"/>
    </location>
</feature>
<feature type="compositionally biased region" description="Low complexity" evidence="1">
    <location>
        <begin position="289"/>
        <end position="298"/>
    </location>
</feature>
<dbReference type="Proteomes" id="UP001217754">
    <property type="component" value="Chromosome 1"/>
</dbReference>
<gene>
    <name evidence="3" type="ORF">MJAP1_000564</name>
</gene>
<dbReference type="RefSeq" id="XP_060120514.1">
    <property type="nucleotide sequence ID" value="XM_060264531.1"/>
</dbReference>
<keyword evidence="2" id="KW-0472">Membrane</keyword>
<reference evidence="3" key="1">
    <citation type="submission" date="2023-03" db="EMBL/GenBank/DDBJ databases">
        <title>Mating type loci evolution in Malassezia.</title>
        <authorList>
            <person name="Coelho M.A."/>
        </authorList>
    </citation>
    <scope>NUCLEOTIDE SEQUENCE</scope>
    <source>
        <strain evidence="3">CBS 9431</strain>
    </source>
</reference>
<evidence type="ECO:0000256" key="2">
    <source>
        <dbReference type="SAM" id="Phobius"/>
    </source>
</evidence>
<keyword evidence="2" id="KW-1133">Transmembrane helix</keyword>
<feature type="transmembrane region" description="Helical" evidence="2">
    <location>
        <begin position="112"/>
        <end position="132"/>
    </location>
</feature>
<evidence type="ECO:0000256" key="1">
    <source>
        <dbReference type="SAM" id="MobiDB-lite"/>
    </source>
</evidence>
<feature type="compositionally biased region" description="Polar residues" evidence="1">
    <location>
        <begin position="8"/>
        <end position="17"/>
    </location>
</feature>
<feature type="region of interest" description="Disordered" evidence="1">
    <location>
        <begin position="340"/>
        <end position="472"/>
    </location>
</feature>
<feature type="region of interest" description="Disordered" evidence="1">
    <location>
        <begin position="276"/>
        <end position="321"/>
    </location>
</feature>
<feature type="transmembrane region" description="Helical" evidence="2">
    <location>
        <begin position="33"/>
        <end position="56"/>
    </location>
</feature>
<dbReference type="EMBL" id="CP119958">
    <property type="protein sequence ID" value="WFD37617.1"/>
    <property type="molecule type" value="Genomic_DNA"/>
</dbReference>
<proteinExistence type="predicted"/>
<name>A0AAF0J8G2_9BASI</name>
<sequence length="472" mass="52286">MVLPERYSLTTEAQSPERQLPAPSPKFLQFMRFAFAMLICLMALATAIMAILAVNYFRTHKPVITPSWGSLIFLIVMGFLTSIIYFGYYIFLPPLPFIRRGSFLSSLFMMKIDLLFQFGMCSIWISGALAYASDFRGRENCMFDGYYHYPKPSDWNHACDLLNWTVPLAYATFGLEAGLLGFELLFTSYIFLFIDQEVLNEVNYEWGRRAYEFQHQPPSALSSFNNPMQYRAQSRNISGGKPGGARLFGKEEPDMYEQYNEKRYYDEDAGRTGYKSGGGFANGTPDGMSEYSSEYSSSGQRSRRGAAYNDPSSYSGSETSTMASLSNYHGGAYSRQSVNSRRAGLAEAPMPAGAGGTSALRAPSWTAPSITSDGDTMRDSISPPGSRTGVAGQNRRVSAPVSLGSRGRRGAAYAASEDGFDDPDEYRTAVPSEGVTRSASTRGARPVGPRTKQMPRRRMSADEESGWHLREV</sequence>
<feature type="transmembrane region" description="Helical" evidence="2">
    <location>
        <begin position="68"/>
        <end position="91"/>
    </location>
</feature>
<evidence type="ECO:0000313" key="4">
    <source>
        <dbReference type="Proteomes" id="UP001217754"/>
    </source>
</evidence>
<keyword evidence="4" id="KW-1185">Reference proteome</keyword>
<dbReference type="GeneID" id="85224213"/>